<dbReference type="PANTHER" id="PTHR34858">
    <property type="entry name" value="CYSO-CYSTEINE PEPTIDASE"/>
    <property type="match status" value="1"/>
</dbReference>
<evidence type="ECO:0000259" key="7">
    <source>
        <dbReference type="PROSITE" id="PS50249"/>
    </source>
</evidence>
<organism evidence="8 9">
    <name type="scientific">Sphingomonas melonis</name>
    <dbReference type="NCBI Taxonomy" id="152682"/>
    <lineage>
        <taxon>Bacteria</taxon>
        <taxon>Pseudomonadati</taxon>
        <taxon>Pseudomonadota</taxon>
        <taxon>Alphaproteobacteria</taxon>
        <taxon>Sphingomonadales</taxon>
        <taxon>Sphingomonadaceae</taxon>
        <taxon>Sphingomonas</taxon>
    </lineage>
</organism>
<feature type="domain" description="MPN" evidence="7">
    <location>
        <begin position="2"/>
        <end position="133"/>
    </location>
</feature>
<proteinExistence type="predicted"/>
<reference evidence="8 9" key="1">
    <citation type="submission" date="2020-07" db="EMBL/GenBank/DDBJ databases">
        <authorList>
            <person name="Partida-Martinez L."/>
            <person name="Huntemann M."/>
            <person name="Clum A."/>
            <person name="Wang J."/>
            <person name="Palaniappan K."/>
            <person name="Ritter S."/>
            <person name="Chen I.-M."/>
            <person name="Stamatis D."/>
            <person name="Reddy T."/>
            <person name="O'Malley R."/>
            <person name="Daum C."/>
            <person name="Shapiro N."/>
            <person name="Ivanova N."/>
            <person name="Kyrpides N."/>
            <person name="Woyke T."/>
        </authorList>
    </citation>
    <scope>NUCLEOTIDE SEQUENCE [LARGE SCALE GENOMIC DNA]</scope>
    <source>
        <strain evidence="8 9">AS2.3</strain>
    </source>
</reference>
<dbReference type="SMART" id="SM00232">
    <property type="entry name" value="JAB_MPN"/>
    <property type="match status" value="1"/>
</dbReference>
<dbReference type="CDD" id="cd08070">
    <property type="entry name" value="MPN_like"/>
    <property type="match status" value="1"/>
</dbReference>
<evidence type="ECO:0000256" key="3">
    <source>
        <dbReference type="ARBA" id="ARBA00022801"/>
    </source>
</evidence>
<protein>
    <submittedName>
        <fullName evidence="8">Proteasome lid subunit RPN8/RPN11</fullName>
    </submittedName>
</protein>
<dbReference type="InterPro" id="IPR037518">
    <property type="entry name" value="MPN"/>
</dbReference>
<evidence type="ECO:0000256" key="5">
    <source>
        <dbReference type="ARBA" id="ARBA00023049"/>
    </source>
</evidence>
<dbReference type="PANTHER" id="PTHR34858:SF1">
    <property type="entry name" value="CYSO-CYSTEINE PEPTIDASE"/>
    <property type="match status" value="1"/>
</dbReference>
<dbReference type="GO" id="GO:0008235">
    <property type="term" value="F:metalloexopeptidase activity"/>
    <property type="evidence" value="ECO:0007669"/>
    <property type="project" value="TreeGrafter"/>
</dbReference>
<evidence type="ECO:0000313" key="9">
    <source>
        <dbReference type="Proteomes" id="UP000517753"/>
    </source>
</evidence>
<dbReference type="SUPFAM" id="SSF102712">
    <property type="entry name" value="JAB1/MPN domain"/>
    <property type="match status" value="1"/>
</dbReference>
<dbReference type="Proteomes" id="UP000517753">
    <property type="component" value="Unassembled WGS sequence"/>
</dbReference>
<dbReference type="PROSITE" id="PS50249">
    <property type="entry name" value="MPN"/>
    <property type="match status" value="1"/>
</dbReference>
<dbReference type="Gene3D" id="3.40.140.10">
    <property type="entry name" value="Cytidine Deaminase, domain 2"/>
    <property type="match status" value="1"/>
</dbReference>
<name>A0A7Y9FQX8_9SPHN</name>
<reference evidence="8 9" key="2">
    <citation type="submission" date="2020-08" db="EMBL/GenBank/DDBJ databases">
        <title>The Agave Microbiome: Exploring the role of microbial communities in plant adaptations to desert environments.</title>
        <authorList>
            <person name="Partida-Martinez L.P."/>
        </authorList>
    </citation>
    <scope>NUCLEOTIDE SEQUENCE [LARGE SCALE GENOMIC DNA]</scope>
    <source>
        <strain evidence="8 9">AS2.3</strain>
    </source>
</reference>
<dbReference type="InterPro" id="IPR051929">
    <property type="entry name" value="VirAsm_ModProt"/>
</dbReference>
<keyword evidence="5" id="KW-0482">Metalloprotease</keyword>
<evidence type="ECO:0000256" key="1">
    <source>
        <dbReference type="ARBA" id="ARBA00022670"/>
    </source>
</evidence>
<keyword evidence="9" id="KW-1185">Reference proteome</keyword>
<feature type="region of interest" description="Disordered" evidence="6">
    <location>
        <begin position="74"/>
        <end position="95"/>
    </location>
</feature>
<evidence type="ECO:0000313" key="8">
    <source>
        <dbReference type="EMBL" id="NYD91462.1"/>
    </source>
</evidence>
<keyword evidence="2" id="KW-0479">Metal-binding</keyword>
<dbReference type="GO" id="GO:0008270">
    <property type="term" value="F:zinc ion binding"/>
    <property type="evidence" value="ECO:0007669"/>
    <property type="project" value="TreeGrafter"/>
</dbReference>
<dbReference type="GO" id="GO:0000502">
    <property type="term" value="C:proteasome complex"/>
    <property type="evidence" value="ECO:0007669"/>
    <property type="project" value="UniProtKB-KW"/>
</dbReference>
<gene>
    <name evidence="8" type="ORF">HD841_003270</name>
</gene>
<dbReference type="InterPro" id="IPR028090">
    <property type="entry name" value="JAB_dom_prok"/>
</dbReference>
<evidence type="ECO:0000256" key="6">
    <source>
        <dbReference type="SAM" id="MobiDB-lite"/>
    </source>
</evidence>
<evidence type="ECO:0000256" key="4">
    <source>
        <dbReference type="ARBA" id="ARBA00022833"/>
    </source>
</evidence>
<comment type="caution">
    <text evidence="8">The sequence shown here is derived from an EMBL/GenBank/DDBJ whole genome shotgun (WGS) entry which is preliminary data.</text>
</comment>
<evidence type="ECO:0000256" key="2">
    <source>
        <dbReference type="ARBA" id="ARBA00022723"/>
    </source>
</evidence>
<accession>A0A7Y9FQX8</accession>
<dbReference type="GO" id="GO:0006508">
    <property type="term" value="P:proteolysis"/>
    <property type="evidence" value="ECO:0007669"/>
    <property type="project" value="UniProtKB-KW"/>
</dbReference>
<keyword evidence="3" id="KW-0378">Hydrolase</keyword>
<dbReference type="Pfam" id="PF14464">
    <property type="entry name" value="Prok-JAB"/>
    <property type="match status" value="1"/>
</dbReference>
<sequence>MLAITSDLVGQILRDAAASPGTEVCGLLFGSADAVTAIRPCRNVAADPARWFEIDPATLLAAHRAARNGGPAIVGHYHSHPTGDPRPSPRDAASAAPDGAMWLIAGGGALRGWRAVADGPVEGRFAPVALVIR</sequence>
<dbReference type="RefSeq" id="WP_179509881.1">
    <property type="nucleotide sequence ID" value="NZ_JACCBY010000005.1"/>
</dbReference>
<dbReference type="AlphaFoldDB" id="A0A7Y9FQX8"/>
<dbReference type="EMBL" id="JACCBY010000005">
    <property type="protein sequence ID" value="NYD91462.1"/>
    <property type="molecule type" value="Genomic_DNA"/>
</dbReference>
<dbReference type="InterPro" id="IPR000555">
    <property type="entry name" value="JAMM/MPN+_dom"/>
</dbReference>
<keyword evidence="8" id="KW-0647">Proteasome</keyword>
<keyword evidence="4" id="KW-0862">Zinc</keyword>
<keyword evidence="1" id="KW-0645">Protease</keyword>